<feature type="region of interest" description="Disordered" evidence="1">
    <location>
        <begin position="1"/>
        <end position="125"/>
    </location>
</feature>
<proteinExistence type="predicted"/>
<feature type="region of interest" description="Disordered" evidence="1">
    <location>
        <begin position="135"/>
        <end position="154"/>
    </location>
</feature>
<dbReference type="AlphaFoldDB" id="A0A158C243"/>
<evidence type="ECO:0000256" key="1">
    <source>
        <dbReference type="SAM" id="MobiDB-lite"/>
    </source>
</evidence>
<comment type="caution">
    <text evidence="2">The sequence shown here is derived from an EMBL/GenBank/DDBJ whole genome shotgun (WGS) entry which is preliminary data.</text>
</comment>
<reference evidence="2" key="1">
    <citation type="submission" date="2016-01" db="EMBL/GenBank/DDBJ databases">
        <authorList>
            <person name="Peeters C."/>
        </authorList>
    </citation>
    <scope>NUCLEOTIDE SEQUENCE</scope>
    <source>
        <strain evidence="2">LMG 29321</strain>
    </source>
</reference>
<keyword evidence="3" id="KW-1185">Reference proteome</keyword>
<name>A0A158C243_9BURK</name>
<organism evidence="2 3">
    <name type="scientific">Caballeronia calidae</name>
    <dbReference type="NCBI Taxonomy" id="1777139"/>
    <lineage>
        <taxon>Bacteria</taxon>
        <taxon>Pseudomonadati</taxon>
        <taxon>Pseudomonadota</taxon>
        <taxon>Betaproteobacteria</taxon>
        <taxon>Burkholderiales</taxon>
        <taxon>Burkholderiaceae</taxon>
        <taxon>Caballeronia</taxon>
    </lineage>
</organism>
<dbReference type="EMBL" id="FCOX02000016">
    <property type="protein sequence ID" value="SAK76320.1"/>
    <property type="molecule type" value="Genomic_DNA"/>
</dbReference>
<gene>
    <name evidence="2" type="ORF">AWB78_03373</name>
</gene>
<feature type="compositionally biased region" description="Low complexity" evidence="1">
    <location>
        <begin position="56"/>
        <end position="69"/>
    </location>
</feature>
<accession>A0A158C243</accession>
<protein>
    <submittedName>
        <fullName evidence="2">Uncharacterized protein</fullName>
    </submittedName>
</protein>
<feature type="compositionally biased region" description="Basic and acidic residues" evidence="1">
    <location>
        <begin position="104"/>
        <end position="113"/>
    </location>
</feature>
<dbReference type="Proteomes" id="UP000071859">
    <property type="component" value="Unassembled WGS sequence"/>
</dbReference>
<feature type="compositionally biased region" description="Basic and acidic residues" evidence="1">
    <location>
        <begin position="36"/>
        <end position="55"/>
    </location>
</feature>
<sequence length="200" mass="22069">MPAWIGPAIEREKKANRRSPVLRTTDGDTAAALISAKRDDAAMRRDTRPRADGSNRARGRAGAAWQRRGSVTKHRAGLRETALPRRRRWEDSGSLQERGPVRRVHFETREPPRRRSSSPRAARLRGVSQLLRMGPTARPPCFGPAPAFGNSPARSPAPACFVTTHKKRGTPTFPLRARDLPVTDADSLDEGRRSRSGAVS</sequence>
<evidence type="ECO:0000313" key="3">
    <source>
        <dbReference type="Proteomes" id="UP000071859"/>
    </source>
</evidence>
<feature type="region of interest" description="Disordered" evidence="1">
    <location>
        <begin position="164"/>
        <end position="200"/>
    </location>
</feature>
<evidence type="ECO:0000313" key="2">
    <source>
        <dbReference type="EMBL" id="SAK76320.1"/>
    </source>
</evidence>